<proteinExistence type="predicted"/>
<protein>
    <submittedName>
        <fullName evidence="1">Pilus assembly protein PilW</fullName>
    </submittedName>
</protein>
<organism evidence="1 2">
    <name type="scientific">Imbroritus primus</name>
    <dbReference type="NCBI Taxonomy" id="3058603"/>
    <lineage>
        <taxon>Bacteria</taxon>
        <taxon>Pseudomonadati</taxon>
        <taxon>Pseudomonadota</taxon>
        <taxon>Betaproteobacteria</taxon>
        <taxon>Burkholderiales</taxon>
        <taxon>Burkholderiaceae</taxon>
        <taxon>Imbroritus</taxon>
    </lineage>
</organism>
<evidence type="ECO:0000313" key="2">
    <source>
        <dbReference type="Proteomes" id="UP000004277"/>
    </source>
</evidence>
<accession>A0ACD3SNR2</accession>
<dbReference type="Proteomes" id="UP000004277">
    <property type="component" value="Unassembled WGS sequence"/>
</dbReference>
<reference evidence="1" key="1">
    <citation type="submission" date="2019-05" db="EMBL/GenBank/DDBJ databases">
        <title>Revised genome assembly of Burkholderiaceae (previously Ralstonia) sp. PBA.</title>
        <authorList>
            <person name="Gan H.M."/>
        </authorList>
    </citation>
    <scope>NUCLEOTIDE SEQUENCE</scope>
    <source>
        <strain evidence="1">PBA</strain>
    </source>
</reference>
<name>A0ACD3SNR2_9BURK</name>
<evidence type="ECO:0000313" key="1">
    <source>
        <dbReference type="EMBL" id="TMS57758.1"/>
    </source>
</evidence>
<sequence length="347" mass="37198">MNLQRRPRSRRMRGISLVELMVGITLGLLLLLGLSSLYLSNSFARAEFNKSAEQIENGRYALDVLARDLELAGFMGAHYLAKTAAPSLPTICEGGVTNLGFALSPAVTMPVAVTVYKPGALAPPCLPDYVPNTEVVAVRRVATNAVAPAALVAGTTYLQASSCTLDTTPLVVGADPALFTLRNKTCDPAAPAPIWRYIVRIYYLASCDRCTAPADTIPTLKVAELGPTGLTTSSVAQGIQTMHFDFGMDLDQDGSPDCYVADPAIDNSAACTAVPAYDWTQPPRNWQTVATVRTSVLSRTTAPSAGWKDTRTYALGDGMTLGPFDDQYKRRVYAQAMRLWNAPGVVN</sequence>
<comment type="caution">
    <text evidence="1">The sequence shown here is derived from an EMBL/GenBank/DDBJ whole genome shotgun (WGS) entry which is preliminary data.</text>
</comment>
<dbReference type="EMBL" id="AKCV02000020">
    <property type="protein sequence ID" value="TMS57758.1"/>
    <property type="molecule type" value="Genomic_DNA"/>
</dbReference>
<keyword evidence="2" id="KW-1185">Reference proteome</keyword>
<gene>
    <name evidence="1" type="ORF">MW7_011390</name>
</gene>